<dbReference type="PROSITE" id="PS01295">
    <property type="entry name" value="ISPD"/>
    <property type="match status" value="1"/>
</dbReference>
<reference evidence="4 5" key="1">
    <citation type="submission" date="2018-08" db="EMBL/GenBank/DDBJ databases">
        <title>A genome reference for cultivated species of the human gut microbiota.</title>
        <authorList>
            <person name="Zou Y."/>
            <person name="Xue W."/>
            <person name="Luo G."/>
        </authorList>
    </citation>
    <scope>NUCLEOTIDE SEQUENCE [LARGE SCALE GENOMIC DNA]</scope>
    <source>
        <strain evidence="4 5">AM30-4</strain>
    </source>
</reference>
<dbReference type="GO" id="GO:0008299">
    <property type="term" value="P:isoprenoid biosynthetic process"/>
    <property type="evidence" value="ECO:0007669"/>
    <property type="project" value="InterPro"/>
</dbReference>
<comment type="caution">
    <text evidence="4">The sequence shown here is derived from an EMBL/GenBank/DDBJ whole genome shotgun (WGS) entry which is preliminary data.</text>
</comment>
<dbReference type="PANTHER" id="PTHR32125:SF8">
    <property type="entry name" value="RIBITOL-5-PHOSPHATE CYTIDYLYLTRANSFERASE"/>
    <property type="match status" value="1"/>
</dbReference>
<dbReference type="InterPro" id="IPR018294">
    <property type="entry name" value="ISPD_synthase_CS"/>
</dbReference>
<dbReference type="Proteomes" id="UP000284660">
    <property type="component" value="Unassembled WGS sequence"/>
</dbReference>
<dbReference type="Proteomes" id="UP001198806">
    <property type="component" value="Unassembled WGS sequence"/>
</dbReference>
<evidence type="ECO:0000256" key="1">
    <source>
        <dbReference type="ARBA" id="ARBA00022679"/>
    </source>
</evidence>
<reference evidence="3" key="2">
    <citation type="submission" date="2021-10" db="EMBL/GenBank/DDBJ databases">
        <title>Collection of gut derived symbiotic bacterial strains cultured from healthy donors.</title>
        <authorList>
            <person name="Lin H."/>
            <person name="Littmann E."/>
            <person name="Kohout C."/>
            <person name="Pamer E.G."/>
        </authorList>
    </citation>
    <scope>NUCLEOTIDE SEQUENCE</scope>
    <source>
        <strain evidence="3">DFI.2.94</strain>
    </source>
</reference>
<gene>
    <name evidence="4" type="ORF">DW782_03710</name>
    <name evidence="3" type="ORF">LI194_01880</name>
</gene>
<keyword evidence="2 4" id="KW-0548">Nucleotidyltransferase</keyword>
<accession>A0A174NUP0</accession>
<dbReference type="GO" id="GO:0050518">
    <property type="term" value="F:2-C-methyl-D-erythritol 4-phosphate cytidylyltransferase activity"/>
    <property type="evidence" value="ECO:0007669"/>
    <property type="project" value="TreeGrafter"/>
</dbReference>
<dbReference type="InterPro" id="IPR029044">
    <property type="entry name" value="Nucleotide-diphossugar_trans"/>
</dbReference>
<dbReference type="EMBL" id="JAJCNI010000001">
    <property type="protein sequence ID" value="MCB6516545.1"/>
    <property type="molecule type" value="Genomic_DNA"/>
</dbReference>
<dbReference type="Pfam" id="PF01128">
    <property type="entry name" value="IspD"/>
    <property type="match status" value="1"/>
</dbReference>
<evidence type="ECO:0000313" key="3">
    <source>
        <dbReference type="EMBL" id="MCB6516545.1"/>
    </source>
</evidence>
<dbReference type="OMA" id="YDGAMPV"/>
<keyword evidence="1 4" id="KW-0808">Transferase</keyword>
<dbReference type="Gene3D" id="3.90.550.10">
    <property type="entry name" value="Spore Coat Polysaccharide Biosynthesis Protein SpsA, Chain A"/>
    <property type="match status" value="1"/>
</dbReference>
<dbReference type="RefSeq" id="WP_011966413.1">
    <property type="nucleotide sequence ID" value="NZ_BAABYH010000001.1"/>
</dbReference>
<name>A0A174NUP0_PARDI</name>
<dbReference type="PANTHER" id="PTHR32125">
    <property type="entry name" value="2-C-METHYL-D-ERYTHRITOL 4-PHOSPHATE CYTIDYLYLTRANSFERASE, CHLOROPLASTIC"/>
    <property type="match status" value="1"/>
</dbReference>
<dbReference type="EMBL" id="QSJN01000001">
    <property type="protein sequence ID" value="RHD78399.1"/>
    <property type="molecule type" value="Genomic_DNA"/>
</dbReference>
<protein>
    <submittedName>
        <fullName evidence="4">2-C-methyl-D-erythritol 4-phosphate cytidylyltransferase</fullName>
    </submittedName>
</protein>
<dbReference type="InterPro" id="IPR050088">
    <property type="entry name" value="IspD/TarI_cytidylyltransf_bact"/>
</dbReference>
<dbReference type="AlphaFoldDB" id="A0A174NUP0"/>
<evidence type="ECO:0000256" key="2">
    <source>
        <dbReference type="ARBA" id="ARBA00022695"/>
    </source>
</evidence>
<evidence type="ECO:0000313" key="4">
    <source>
        <dbReference type="EMBL" id="RHD78399.1"/>
    </source>
</evidence>
<dbReference type="SUPFAM" id="SSF53448">
    <property type="entry name" value="Nucleotide-diphospho-sugar transferases"/>
    <property type="match status" value="1"/>
</dbReference>
<evidence type="ECO:0000313" key="5">
    <source>
        <dbReference type="Proteomes" id="UP000284660"/>
    </source>
</evidence>
<dbReference type="InterPro" id="IPR034683">
    <property type="entry name" value="IspD/TarI"/>
</dbReference>
<proteinExistence type="predicted"/>
<dbReference type="CDD" id="cd02516">
    <property type="entry name" value="CDP-ME_synthetase"/>
    <property type="match status" value="1"/>
</dbReference>
<sequence>MTRNVAIILSGGSGSRMECDIPKQYLKIHGKMIISYSLECFVCNKHIDGLIIAIDPKWKRILEDETNSFDIPIHFAISGESRQYTIFNALKVAEMFYAPSDIVIIHDAARPLVTDVLIDECINVCQKYDGAMPVLPMKDTIYESYDGLSISSVLNRDILFAGQAPEAFKLGKYINACKSMNREELLLVRGSAEIAYKAGMKVKLIKGDERNFKVTVPEDLVRLKLLLEK</sequence>
<organism evidence="4 5">
    <name type="scientific">Parabacteroides distasonis</name>
    <dbReference type="NCBI Taxonomy" id="823"/>
    <lineage>
        <taxon>Bacteria</taxon>
        <taxon>Pseudomonadati</taxon>
        <taxon>Bacteroidota</taxon>
        <taxon>Bacteroidia</taxon>
        <taxon>Bacteroidales</taxon>
        <taxon>Tannerellaceae</taxon>
        <taxon>Parabacteroides</taxon>
    </lineage>
</organism>